<gene>
    <name evidence="2" type="ORF">EA661_07565</name>
</gene>
<organism evidence="2 3">
    <name type="scientific">Pseudoxanthomonas winnipegensis</name>
    <dbReference type="NCBI Taxonomy" id="2480810"/>
    <lineage>
        <taxon>Bacteria</taxon>
        <taxon>Pseudomonadati</taxon>
        <taxon>Pseudomonadota</taxon>
        <taxon>Gammaproteobacteria</taxon>
        <taxon>Lysobacterales</taxon>
        <taxon>Lysobacteraceae</taxon>
        <taxon>Pseudoxanthomonas</taxon>
    </lineage>
</organism>
<accession>A0A4Q8LMY5</accession>
<feature type="compositionally biased region" description="Polar residues" evidence="1">
    <location>
        <begin position="38"/>
        <end position="48"/>
    </location>
</feature>
<reference evidence="2 3" key="1">
    <citation type="submission" date="2019-02" db="EMBL/GenBank/DDBJ databases">
        <title>WGS of Pseudoxanthomonas species novum from clinical isolates.</title>
        <authorList>
            <person name="Bernier A.-M."/>
            <person name="Bernard K."/>
            <person name="Vachon A."/>
        </authorList>
    </citation>
    <scope>NUCLEOTIDE SEQUENCE [LARGE SCALE GENOMIC DNA]</scope>
    <source>
        <strain evidence="2 3">NML171202</strain>
    </source>
</reference>
<dbReference type="InterPro" id="IPR004304">
    <property type="entry name" value="FmdA_AmdA"/>
</dbReference>
<dbReference type="GO" id="GO:0016811">
    <property type="term" value="F:hydrolase activity, acting on carbon-nitrogen (but not peptide) bonds, in linear amides"/>
    <property type="evidence" value="ECO:0007669"/>
    <property type="project" value="InterPro"/>
</dbReference>
<dbReference type="Pfam" id="PF03069">
    <property type="entry name" value="FmdA_AmdA"/>
    <property type="match status" value="2"/>
</dbReference>
<dbReference type="EMBL" id="SHMB01000002">
    <property type="protein sequence ID" value="TAA31416.1"/>
    <property type="molecule type" value="Genomic_DNA"/>
</dbReference>
<sequence length="393" mass="43287">MRGWARSPRCPLGRLIGNAEAPDLPVVLRSEPEPKEPTLSSTLASPEDTTLPGALHKLEATPETVHWGYFDPGIAPVLRVKSGDLIQAEAITHHAGDAPELMMDEKITRIFREIDPSDRNPGVHIMTGPIHVEGAKPGDMLEVRYLHMQPRVRYGSNLAANWGYLYKEFGERERVTIYQLDANSQTAFALYAYDFEGKYEVPGTITECPECKRRKALDGVRIPVRPHLGTAGVAPDTRGRVSTIPPGAHGGNIDNWRIGAGSTMFYPVQVDGALFSIGDPHISQGDGELSGTAIESSLNVLFQVIVRKDFQFPSPLLEAPDCWIVHGFDEDLNVAMRNASLDMLHLLTEEQRLSRNDAYSLMSVAADFGVTQVVDGRQGIHVRIPRGVFPPKK</sequence>
<feature type="region of interest" description="Disordered" evidence="1">
    <location>
        <begin position="29"/>
        <end position="49"/>
    </location>
</feature>
<evidence type="ECO:0000313" key="3">
    <source>
        <dbReference type="Proteomes" id="UP000291286"/>
    </source>
</evidence>
<protein>
    <submittedName>
        <fullName evidence="2">Formamidase</fullName>
    </submittedName>
</protein>
<dbReference type="Gene3D" id="2.60.120.580">
    <property type="entry name" value="Acetamidase/Formamidase-like domains"/>
    <property type="match status" value="2"/>
</dbReference>
<comment type="caution">
    <text evidence="2">The sequence shown here is derived from an EMBL/GenBank/DDBJ whole genome shotgun (WGS) entry which is preliminary data.</text>
</comment>
<dbReference type="Gene3D" id="3.10.28.20">
    <property type="entry name" value="Acetamidase/Formamidase-like domains"/>
    <property type="match status" value="1"/>
</dbReference>
<name>A0A4Q8LMY5_9GAMM</name>
<dbReference type="Proteomes" id="UP000291286">
    <property type="component" value="Unassembled WGS sequence"/>
</dbReference>
<evidence type="ECO:0000313" key="2">
    <source>
        <dbReference type="EMBL" id="TAA31416.1"/>
    </source>
</evidence>
<proteinExistence type="predicted"/>
<evidence type="ECO:0000256" key="1">
    <source>
        <dbReference type="SAM" id="MobiDB-lite"/>
    </source>
</evidence>
<dbReference type="SUPFAM" id="SSF141130">
    <property type="entry name" value="Acetamidase/Formamidase-like"/>
    <property type="match status" value="1"/>
</dbReference>
<dbReference type="AlphaFoldDB" id="A0A4Q8LMY5"/>
<dbReference type="PANTHER" id="PTHR31891:SF1">
    <property type="entry name" value="FORMAMIDASE C869.04-RELATED"/>
    <property type="match status" value="1"/>
</dbReference>
<dbReference type="PANTHER" id="PTHR31891">
    <property type="entry name" value="FORMAMIDASE C869.04-RELATED"/>
    <property type="match status" value="1"/>
</dbReference>